<dbReference type="PANTHER" id="PTHR33021:SF494">
    <property type="entry name" value="BLUE COPPER PROTEIN"/>
    <property type="match status" value="1"/>
</dbReference>
<dbReference type="EMBL" id="LNRQ01000004">
    <property type="protein sequence ID" value="KZM97744.1"/>
    <property type="molecule type" value="Genomic_DNA"/>
</dbReference>
<dbReference type="GO" id="GO:0005886">
    <property type="term" value="C:plasma membrane"/>
    <property type="evidence" value="ECO:0007669"/>
    <property type="project" value="TreeGrafter"/>
</dbReference>
<evidence type="ECO:0000256" key="6">
    <source>
        <dbReference type="SAM" id="SignalP"/>
    </source>
</evidence>
<dbReference type="InterPro" id="IPR028871">
    <property type="entry name" value="BlueCu_1_BS"/>
</dbReference>
<keyword evidence="3" id="KW-1015">Disulfide bond</keyword>
<dbReference type="Gramene" id="KZM97744">
    <property type="protein sequence ID" value="KZM97744"/>
    <property type="gene ID" value="DCAR_014894"/>
</dbReference>
<proteinExistence type="predicted"/>
<evidence type="ECO:0000256" key="2">
    <source>
        <dbReference type="ARBA" id="ARBA00023008"/>
    </source>
</evidence>
<organism evidence="8">
    <name type="scientific">Daucus carota subsp. sativus</name>
    <name type="common">Carrot</name>
    <dbReference type="NCBI Taxonomy" id="79200"/>
    <lineage>
        <taxon>Eukaryota</taxon>
        <taxon>Viridiplantae</taxon>
        <taxon>Streptophyta</taxon>
        <taxon>Embryophyta</taxon>
        <taxon>Tracheophyta</taxon>
        <taxon>Spermatophyta</taxon>
        <taxon>Magnoliopsida</taxon>
        <taxon>eudicotyledons</taxon>
        <taxon>Gunneridae</taxon>
        <taxon>Pentapetalae</taxon>
        <taxon>asterids</taxon>
        <taxon>campanulids</taxon>
        <taxon>Apiales</taxon>
        <taxon>Apiaceae</taxon>
        <taxon>Apioideae</taxon>
        <taxon>Scandiceae</taxon>
        <taxon>Daucinae</taxon>
        <taxon>Daucus</taxon>
        <taxon>Daucus sect. Daucus</taxon>
    </lineage>
</organism>
<evidence type="ECO:0000256" key="5">
    <source>
        <dbReference type="SAM" id="MobiDB-lite"/>
    </source>
</evidence>
<keyword evidence="2" id="KW-0186">Copper</keyword>
<dbReference type="OMA" id="GLDYTTW"/>
<dbReference type="InterPro" id="IPR003245">
    <property type="entry name" value="Phytocyanin_dom"/>
</dbReference>
<dbReference type="InterPro" id="IPR008972">
    <property type="entry name" value="Cupredoxin"/>
</dbReference>
<evidence type="ECO:0000313" key="8">
    <source>
        <dbReference type="EMBL" id="KZM97744.1"/>
    </source>
</evidence>
<keyword evidence="1" id="KW-0479">Metal-binding</keyword>
<dbReference type="FunFam" id="2.60.40.420:FF:000034">
    <property type="entry name" value="Cupredoxin superfamily protein"/>
    <property type="match status" value="1"/>
</dbReference>
<dbReference type="STRING" id="79200.A0A165WX11"/>
<feature type="signal peptide" evidence="6">
    <location>
        <begin position="1"/>
        <end position="28"/>
    </location>
</feature>
<reference evidence="8" key="1">
    <citation type="journal article" date="2016" name="Nat. Genet.">
        <title>A high-quality carrot genome assembly provides new insights into carotenoid accumulation and asterid genome evolution.</title>
        <authorList>
            <person name="Iorizzo M."/>
            <person name="Ellison S."/>
            <person name="Senalik D."/>
            <person name="Zeng P."/>
            <person name="Satapoomin P."/>
            <person name="Huang J."/>
            <person name="Bowman M."/>
            <person name="Iovene M."/>
            <person name="Sanseverino W."/>
            <person name="Cavagnaro P."/>
            <person name="Yildiz M."/>
            <person name="Macko-Podgorni A."/>
            <person name="Moranska E."/>
            <person name="Grzebelus E."/>
            <person name="Grzebelus D."/>
            <person name="Ashrafi H."/>
            <person name="Zheng Z."/>
            <person name="Cheng S."/>
            <person name="Spooner D."/>
            <person name="Van Deynze A."/>
            <person name="Simon P."/>
        </authorList>
    </citation>
    <scope>NUCLEOTIDE SEQUENCE [LARGE SCALE GENOMIC DNA]</scope>
    <source>
        <tissue evidence="8">Leaf</tissue>
    </source>
</reference>
<dbReference type="GO" id="GO:0009055">
    <property type="term" value="F:electron transfer activity"/>
    <property type="evidence" value="ECO:0007669"/>
    <property type="project" value="InterPro"/>
</dbReference>
<dbReference type="PROSITE" id="PS51485">
    <property type="entry name" value="PHYTOCYANIN"/>
    <property type="match status" value="1"/>
</dbReference>
<feature type="region of interest" description="Disordered" evidence="5">
    <location>
        <begin position="141"/>
        <end position="175"/>
    </location>
</feature>
<dbReference type="AlphaFoldDB" id="A0A165WX11"/>
<evidence type="ECO:0000256" key="1">
    <source>
        <dbReference type="ARBA" id="ARBA00022723"/>
    </source>
</evidence>
<evidence type="ECO:0000256" key="3">
    <source>
        <dbReference type="ARBA" id="ARBA00023157"/>
    </source>
</evidence>
<protein>
    <recommendedName>
        <fullName evidence="7">Phytocyanin domain-containing protein</fullName>
    </recommendedName>
</protein>
<dbReference type="PROSITE" id="PS00196">
    <property type="entry name" value="COPPER_BLUE"/>
    <property type="match status" value="1"/>
</dbReference>
<accession>A0A165WX11</accession>
<dbReference type="CDD" id="cd13920">
    <property type="entry name" value="Stellacyanin"/>
    <property type="match status" value="1"/>
</dbReference>
<keyword evidence="6" id="KW-0732">Signal</keyword>
<dbReference type="GO" id="GO:0046872">
    <property type="term" value="F:metal ion binding"/>
    <property type="evidence" value="ECO:0007669"/>
    <property type="project" value="UniProtKB-KW"/>
</dbReference>
<gene>
    <name evidence="8" type="ORF">DCAR_014894</name>
</gene>
<dbReference type="Pfam" id="PF02298">
    <property type="entry name" value="Cu_bind_like"/>
    <property type="match status" value="1"/>
</dbReference>
<evidence type="ECO:0000259" key="7">
    <source>
        <dbReference type="PROSITE" id="PS51485"/>
    </source>
</evidence>
<dbReference type="SUPFAM" id="SSF49503">
    <property type="entry name" value="Cupredoxins"/>
    <property type="match status" value="1"/>
</dbReference>
<feature type="domain" description="Phytocyanin" evidence="7">
    <location>
        <begin position="30"/>
        <end position="132"/>
    </location>
</feature>
<dbReference type="InterPro" id="IPR039391">
    <property type="entry name" value="Phytocyanin-like"/>
</dbReference>
<keyword evidence="4" id="KW-0325">Glycoprotein</keyword>
<dbReference type="Gene3D" id="2.60.40.420">
    <property type="entry name" value="Cupredoxins - blue copper proteins"/>
    <property type="match status" value="1"/>
</dbReference>
<evidence type="ECO:0000256" key="4">
    <source>
        <dbReference type="ARBA" id="ARBA00023180"/>
    </source>
</evidence>
<dbReference type="PANTHER" id="PTHR33021">
    <property type="entry name" value="BLUE COPPER PROTEIN"/>
    <property type="match status" value="1"/>
</dbReference>
<name>A0A165WX11_DAUCS</name>
<sequence>MASGRVNVVAFFVVMVIGAAMQMESTDAQKTHDVNGPAGWIIPSSPNVYSTWAASQTFAVGDTLVFNFTTGAHTAAQVTKAAYDACTITNPIAVWQTGPSSVKLNSSGPHYYICTIPSHCSLGQKVAITGITVEEKIEEGDDKTGNCGLATPKQNDVTNKSEGEVAENGSFANAG</sequence>
<feature type="chain" id="PRO_5007868658" description="Phytocyanin domain-containing protein" evidence="6">
    <location>
        <begin position="29"/>
        <end position="175"/>
    </location>
</feature>
<comment type="caution">
    <text evidence="8">The sequence shown here is derived from an EMBL/GenBank/DDBJ whole genome shotgun (WGS) entry which is preliminary data.</text>
</comment>